<dbReference type="GO" id="GO:0016491">
    <property type="term" value="F:oxidoreductase activity"/>
    <property type="evidence" value="ECO:0007669"/>
    <property type="project" value="UniProtKB-KW"/>
</dbReference>
<dbReference type="PRINTS" id="PR00080">
    <property type="entry name" value="SDRFAMILY"/>
</dbReference>
<gene>
    <name evidence="5" type="ORF">HU200_032647</name>
</gene>
<dbReference type="InterPro" id="IPR002347">
    <property type="entry name" value="SDR_fam"/>
</dbReference>
<sequence>MAPAFSSHRTTRVAVVTGGNKGIGLEVCRQLAGNGITVILTARDEARGAAAVEKLADAGLSGVNFHQLDVTDAQSIARLANSLKARFGKLDILVNNAAISGVQSLPVQDLGSTVSGEMFSGMDRRQRAEWIWANCRETFDAAKSGVHTNYYGMKNVTEALLLQASSDGRIVNVSSDNGLLRVTSFPQTDNLIPYQYTVSLSPSTSSQEANSVKGIEIPFLRMQHFRNEELEQELNDVDKLTEERLDELLAMFLKDSEAGEAKARGWPMYFSAYKVAKAAMNAYSRVLARKHPKLRINCVHPGYVKTDLTRHLGLLTPEEGASNVVKVVLLPEGDGATGVFFALGQEALFE</sequence>
<dbReference type="Proteomes" id="UP000636709">
    <property type="component" value="Unassembled WGS sequence"/>
</dbReference>
<keyword evidence="3" id="KW-0560">Oxidoreductase</keyword>
<evidence type="ECO:0000313" key="5">
    <source>
        <dbReference type="EMBL" id="KAF8702814.1"/>
    </source>
</evidence>
<evidence type="ECO:0000256" key="1">
    <source>
        <dbReference type="ARBA" id="ARBA00006484"/>
    </source>
</evidence>
<dbReference type="Pfam" id="PF13561">
    <property type="entry name" value="adh_short_C2"/>
    <property type="match status" value="1"/>
</dbReference>
<evidence type="ECO:0000256" key="2">
    <source>
        <dbReference type="ARBA" id="ARBA00022857"/>
    </source>
</evidence>
<organism evidence="5 6">
    <name type="scientific">Digitaria exilis</name>
    <dbReference type="NCBI Taxonomy" id="1010633"/>
    <lineage>
        <taxon>Eukaryota</taxon>
        <taxon>Viridiplantae</taxon>
        <taxon>Streptophyta</taxon>
        <taxon>Embryophyta</taxon>
        <taxon>Tracheophyta</taxon>
        <taxon>Spermatophyta</taxon>
        <taxon>Magnoliopsida</taxon>
        <taxon>Liliopsida</taxon>
        <taxon>Poales</taxon>
        <taxon>Poaceae</taxon>
        <taxon>PACMAD clade</taxon>
        <taxon>Panicoideae</taxon>
        <taxon>Panicodae</taxon>
        <taxon>Paniceae</taxon>
        <taxon>Anthephorinae</taxon>
        <taxon>Digitaria</taxon>
    </lineage>
</organism>
<dbReference type="SUPFAM" id="SSF51735">
    <property type="entry name" value="NAD(P)-binding Rossmann-fold domains"/>
    <property type="match status" value="1"/>
</dbReference>
<evidence type="ECO:0000256" key="4">
    <source>
        <dbReference type="RuleBase" id="RU000363"/>
    </source>
</evidence>
<protein>
    <recommendedName>
        <fullName evidence="7">(+)-neomenthol dehydrogenase</fullName>
    </recommendedName>
</protein>
<reference evidence="5" key="1">
    <citation type="submission" date="2020-07" db="EMBL/GenBank/DDBJ databases">
        <title>Genome sequence and genetic diversity analysis of an under-domesticated orphan crop, white fonio (Digitaria exilis).</title>
        <authorList>
            <person name="Bennetzen J.L."/>
            <person name="Chen S."/>
            <person name="Ma X."/>
            <person name="Wang X."/>
            <person name="Yssel A.E.J."/>
            <person name="Chaluvadi S.R."/>
            <person name="Johnson M."/>
            <person name="Gangashetty P."/>
            <person name="Hamidou F."/>
            <person name="Sanogo M.D."/>
            <person name="Zwaenepoel A."/>
            <person name="Wallace J."/>
            <person name="Van De Peer Y."/>
            <person name="Van Deynze A."/>
        </authorList>
    </citation>
    <scope>NUCLEOTIDE SEQUENCE</scope>
    <source>
        <tissue evidence="5">Leaves</tissue>
    </source>
</reference>
<name>A0A835BYN6_9POAL</name>
<comment type="caution">
    <text evidence="5">The sequence shown here is derived from an EMBL/GenBank/DDBJ whole genome shotgun (WGS) entry which is preliminary data.</text>
</comment>
<dbReference type="PANTHER" id="PTHR43490">
    <property type="entry name" value="(+)-NEOMENTHOL DEHYDROGENASE"/>
    <property type="match status" value="1"/>
</dbReference>
<comment type="similarity">
    <text evidence="1 4">Belongs to the short-chain dehydrogenases/reductases (SDR) family.</text>
</comment>
<dbReference type="OrthoDB" id="1933717at2759"/>
<dbReference type="Gene3D" id="3.40.50.720">
    <property type="entry name" value="NAD(P)-binding Rossmann-like Domain"/>
    <property type="match status" value="1"/>
</dbReference>
<proteinExistence type="inferred from homology"/>
<dbReference type="PRINTS" id="PR00081">
    <property type="entry name" value="GDHRDH"/>
</dbReference>
<dbReference type="InterPro" id="IPR036291">
    <property type="entry name" value="NAD(P)-bd_dom_sf"/>
</dbReference>
<evidence type="ECO:0000256" key="3">
    <source>
        <dbReference type="ARBA" id="ARBA00023002"/>
    </source>
</evidence>
<keyword evidence="2" id="KW-0521">NADP</keyword>
<accession>A0A835BYN6</accession>
<evidence type="ECO:0008006" key="7">
    <source>
        <dbReference type="Google" id="ProtNLM"/>
    </source>
</evidence>
<dbReference type="EMBL" id="JACEFO010001783">
    <property type="protein sequence ID" value="KAF8702814.1"/>
    <property type="molecule type" value="Genomic_DNA"/>
</dbReference>
<dbReference type="Pfam" id="PF00106">
    <property type="entry name" value="adh_short"/>
    <property type="match status" value="1"/>
</dbReference>
<dbReference type="AlphaFoldDB" id="A0A835BYN6"/>
<evidence type="ECO:0000313" key="6">
    <source>
        <dbReference type="Proteomes" id="UP000636709"/>
    </source>
</evidence>
<keyword evidence="6" id="KW-1185">Reference proteome</keyword>
<dbReference type="GO" id="GO:0016020">
    <property type="term" value="C:membrane"/>
    <property type="evidence" value="ECO:0007669"/>
    <property type="project" value="TreeGrafter"/>
</dbReference>
<dbReference type="PANTHER" id="PTHR43490:SF134">
    <property type="entry name" value="(+)-NEOMENTHOL DEHYDROGENASE"/>
    <property type="match status" value="1"/>
</dbReference>